<feature type="transmembrane region" description="Helical" evidence="1">
    <location>
        <begin position="130"/>
        <end position="152"/>
    </location>
</feature>
<dbReference type="PATRIC" id="fig|1434120.4.peg.3435"/>
<feature type="transmembrane region" description="Helical" evidence="1">
    <location>
        <begin position="76"/>
        <end position="94"/>
    </location>
</feature>
<reference evidence="2 3" key="1">
    <citation type="submission" date="2014-07" db="EMBL/GenBank/DDBJ databases">
        <title>Methanogenic archaea and the global carbon cycle.</title>
        <authorList>
            <person name="Henriksen J.R."/>
            <person name="Luke J."/>
            <person name="Reinhart S."/>
            <person name="Benedict M.N."/>
            <person name="Youngblut N.D."/>
            <person name="Metcalf M.E."/>
            <person name="Whitaker R.J."/>
            <person name="Metcalf W.W."/>
        </authorList>
    </citation>
    <scope>NUCLEOTIDE SEQUENCE [LARGE SCALE GENOMIC DNA]</scope>
    <source>
        <strain evidence="2 3">T4/M</strain>
    </source>
</reference>
<proteinExistence type="predicted"/>
<dbReference type="InterPro" id="IPR052712">
    <property type="entry name" value="Acid_resist_chaperone_HdeD"/>
</dbReference>
<feature type="transmembrane region" description="Helical" evidence="1">
    <location>
        <begin position="100"/>
        <end position="123"/>
    </location>
</feature>
<gene>
    <name evidence="2" type="ORF">MSSIT_2613</name>
</gene>
<evidence type="ECO:0008006" key="4">
    <source>
        <dbReference type="Google" id="ProtNLM"/>
    </source>
</evidence>
<dbReference type="PANTHER" id="PTHR34989:SF1">
    <property type="entry name" value="PROTEIN HDED"/>
    <property type="match status" value="1"/>
</dbReference>
<evidence type="ECO:0000313" key="3">
    <source>
        <dbReference type="Proteomes" id="UP000033111"/>
    </source>
</evidence>
<sequence>MERADTEYRVVEYEVLQIPWWLVVFEGIISVIIGLFLLFSPVATTITLVQILGIFWFLGGVISIISLLVDREDMGWKLLSGVMGILIGILVFVYPYSPFVILALFVVILGILSIVYGAIKLFWALKGRGIGMAILGVLTIVIGILLLVNPLAGAVVLPWIYGISLVIGGIAALIGGFRMKSGKNNPYAG</sequence>
<dbReference type="PANTHER" id="PTHR34989">
    <property type="entry name" value="PROTEIN HDED"/>
    <property type="match status" value="1"/>
</dbReference>
<dbReference type="EMBL" id="CP009506">
    <property type="protein sequence ID" value="AKB29332.1"/>
    <property type="molecule type" value="Genomic_DNA"/>
</dbReference>
<evidence type="ECO:0000256" key="1">
    <source>
        <dbReference type="SAM" id="Phobius"/>
    </source>
</evidence>
<dbReference type="Proteomes" id="UP000033111">
    <property type="component" value="Chromosome"/>
</dbReference>
<dbReference type="Pfam" id="PF03729">
    <property type="entry name" value="DUF308"/>
    <property type="match status" value="2"/>
</dbReference>
<evidence type="ECO:0000313" key="2">
    <source>
        <dbReference type="EMBL" id="AKB29332.1"/>
    </source>
</evidence>
<organism evidence="2 3">
    <name type="scientific">Methanosarcina siciliae T4/M</name>
    <dbReference type="NCBI Taxonomy" id="1434120"/>
    <lineage>
        <taxon>Archaea</taxon>
        <taxon>Methanobacteriati</taxon>
        <taxon>Methanobacteriota</taxon>
        <taxon>Stenosarchaea group</taxon>
        <taxon>Methanomicrobia</taxon>
        <taxon>Methanosarcinales</taxon>
        <taxon>Methanosarcinaceae</taxon>
        <taxon>Methanosarcina</taxon>
    </lineage>
</organism>
<feature type="transmembrane region" description="Helical" evidence="1">
    <location>
        <begin position="158"/>
        <end position="177"/>
    </location>
</feature>
<feature type="transmembrane region" description="Helical" evidence="1">
    <location>
        <begin position="45"/>
        <end position="69"/>
    </location>
</feature>
<keyword evidence="1" id="KW-0812">Transmembrane</keyword>
<dbReference type="RefSeq" id="WP_048173106.1">
    <property type="nucleotide sequence ID" value="NZ_CP009506.1"/>
</dbReference>
<dbReference type="KEGG" id="msw:MSSIT_2613"/>
<keyword evidence="1" id="KW-1133">Transmembrane helix</keyword>
<keyword evidence="3" id="KW-1185">Reference proteome</keyword>
<dbReference type="InterPro" id="IPR005325">
    <property type="entry name" value="DUF308_memb"/>
</dbReference>
<keyword evidence="1" id="KW-0472">Membrane</keyword>
<accession>A0A0E3P6E3</accession>
<dbReference type="OrthoDB" id="137745at2157"/>
<dbReference type="GO" id="GO:0005886">
    <property type="term" value="C:plasma membrane"/>
    <property type="evidence" value="ECO:0007669"/>
    <property type="project" value="TreeGrafter"/>
</dbReference>
<dbReference type="HOGENOM" id="CLU_091585_3_0_2"/>
<dbReference type="GeneID" id="24861501"/>
<protein>
    <recommendedName>
        <fullName evidence="4">HdeD protein</fullName>
    </recommendedName>
</protein>
<name>A0A0E3P6E3_9EURY</name>
<feature type="transmembrane region" description="Helical" evidence="1">
    <location>
        <begin position="20"/>
        <end position="39"/>
    </location>
</feature>
<dbReference type="AlphaFoldDB" id="A0A0E3P6E3"/>